<dbReference type="InterPro" id="IPR043472">
    <property type="entry name" value="Macro_dom-like"/>
</dbReference>
<evidence type="ECO:0000313" key="8">
    <source>
        <dbReference type="EMBL" id="VBB69386.1"/>
    </source>
</evidence>
<dbReference type="GO" id="GO:0070006">
    <property type="term" value="F:metalloaminopeptidase activity"/>
    <property type="evidence" value="ECO:0007669"/>
    <property type="project" value="InterPro"/>
</dbReference>
<name>A0A484H5R0_9ZZZZ</name>
<evidence type="ECO:0000256" key="2">
    <source>
        <dbReference type="ARBA" id="ARBA00009528"/>
    </source>
</evidence>
<dbReference type="NCBIfam" id="NF002077">
    <property type="entry name" value="PRK00913.2-4"/>
    <property type="match status" value="1"/>
</dbReference>
<dbReference type="Gene3D" id="3.40.220.10">
    <property type="entry name" value="Leucine Aminopeptidase, subunit E, domain 1"/>
    <property type="match status" value="1"/>
</dbReference>
<dbReference type="PRINTS" id="PR00481">
    <property type="entry name" value="LAMNOPPTDASE"/>
</dbReference>
<dbReference type="InterPro" id="IPR023042">
    <property type="entry name" value="Peptidase_M17_leu_NH2_pept"/>
</dbReference>
<dbReference type="NCBIfam" id="NF002075">
    <property type="entry name" value="PRK00913.2-2"/>
    <property type="match status" value="1"/>
</dbReference>
<reference evidence="8" key="1">
    <citation type="submission" date="2018-10" db="EMBL/GenBank/DDBJ databases">
        <authorList>
            <person name="Gruber-Vodicka H."/>
            <person name="Jaeckle O."/>
        </authorList>
    </citation>
    <scope>NUCLEOTIDE SEQUENCE</scope>
</reference>
<dbReference type="SUPFAM" id="SSF52949">
    <property type="entry name" value="Macro domain-like"/>
    <property type="match status" value="1"/>
</dbReference>
<dbReference type="PANTHER" id="PTHR11963:SF23">
    <property type="entry name" value="CYTOSOL AMINOPEPTIDASE"/>
    <property type="match status" value="1"/>
</dbReference>
<dbReference type="GO" id="GO:0030145">
    <property type="term" value="F:manganese ion binding"/>
    <property type="evidence" value="ECO:0007669"/>
    <property type="project" value="InterPro"/>
</dbReference>
<evidence type="ECO:0000256" key="4">
    <source>
        <dbReference type="ARBA" id="ARBA00022438"/>
    </source>
</evidence>
<evidence type="ECO:0000256" key="5">
    <source>
        <dbReference type="ARBA" id="ARBA00022670"/>
    </source>
</evidence>
<dbReference type="CDD" id="cd00433">
    <property type="entry name" value="Peptidase_M17"/>
    <property type="match status" value="1"/>
</dbReference>
<dbReference type="Pfam" id="PF02789">
    <property type="entry name" value="Peptidase_M17_N"/>
    <property type="match status" value="1"/>
</dbReference>
<dbReference type="NCBIfam" id="NF002073">
    <property type="entry name" value="PRK00913.1-2"/>
    <property type="match status" value="1"/>
</dbReference>
<dbReference type="InterPro" id="IPR011356">
    <property type="entry name" value="Leucine_aapep/pepB"/>
</dbReference>
<evidence type="ECO:0000256" key="1">
    <source>
        <dbReference type="ARBA" id="ARBA00000135"/>
    </source>
</evidence>
<evidence type="ECO:0000256" key="3">
    <source>
        <dbReference type="ARBA" id="ARBA00012565"/>
    </source>
</evidence>
<dbReference type="InterPro" id="IPR000819">
    <property type="entry name" value="Peptidase_M17_C"/>
</dbReference>
<dbReference type="GO" id="GO:0006508">
    <property type="term" value="P:proteolysis"/>
    <property type="evidence" value="ECO:0007669"/>
    <property type="project" value="UniProtKB-KW"/>
</dbReference>
<feature type="domain" description="Cytosol aminopeptidase" evidence="7">
    <location>
        <begin position="343"/>
        <end position="350"/>
    </location>
</feature>
<evidence type="ECO:0000256" key="6">
    <source>
        <dbReference type="ARBA" id="ARBA00022801"/>
    </source>
</evidence>
<keyword evidence="5" id="KW-0645">Protease</keyword>
<dbReference type="NCBIfam" id="NF002074">
    <property type="entry name" value="PRK00913.1-4"/>
    <property type="match status" value="1"/>
</dbReference>
<dbReference type="AlphaFoldDB" id="A0A484H5R0"/>
<dbReference type="InterPro" id="IPR008283">
    <property type="entry name" value="Peptidase_M17_N"/>
</dbReference>
<protein>
    <recommendedName>
        <fullName evidence="3">leucyl aminopeptidase</fullName>
        <ecNumber evidence="3">3.4.11.1</ecNumber>
    </recommendedName>
</protein>
<keyword evidence="6 8" id="KW-0378">Hydrolase</keyword>
<dbReference type="SUPFAM" id="SSF53187">
    <property type="entry name" value="Zn-dependent exopeptidases"/>
    <property type="match status" value="1"/>
</dbReference>
<organism evidence="8">
    <name type="scientific">invertebrate metagenome</name>
    <dbReference type="NCBI Taxonomy" id="1711999"/>
    <lineage>
        <taxon>unclassified sequences</taxon>
        <taxon>metagenomes</taxon>
        <taxon>organismal metagenomes</taxon>
    </lineage>
</organism>
<accession>A0A484H5R0</accession>
<dbReference type="GO" id="GO:0005737">
    <property type="term" value="C:cytoplasm"/>
    <property type="evidence" value="ECO:0007669"/>
    <property type="project" value="InterPro"/>
</dbReference>
<dbReference type="EMBL" id="LR026963">
    <property type="protein sequence ID" value="VBB69386.1"/>
    <property type="molecule type" value="Genomic_DNA"/>
</dbReference>
<dbReference type="Gene3D" id="3.40.630.10">
    <property type="entry name" value="Zn peptidases"/>
    <property type="match status" value="1"/>
</dbReference>
<dbReference type="PROSITE" id="PS00631">
    <property type="entry name" value="CYTOSOL_AP"/>
    <property type="match status" value="1"/>
</dbReference>
<dbReference type="PANTHER" id="PTHR11963">
    <property type="entry name" value="LEUCINE AMINOPEPTIDASE-RELATED"/>
    <property type="match status" value="1"/>
</dbReference>
<dbReference type="Pfam" id="PF00883">
    <property type="entry name" value="Peptidase_M17"/>
    <property type="match status" value="1"/>
</dbReference>
<proteinExistence type="inferred from homology"/>
<dbReference type="HAMAP" id="MF_00181">
    <property type="entry name" value="Cytosol_peptidase_M17"/>
    <property type="match status" value="1"/>
</dbReference>
<dbReference type="EC" id="3.4.11.1" evidence="3"/>
<sequence>MEITFAKPALPQEGAVVVGVLEGRVLTPAASAIETRTSGSMTRAMAASHFEGRKEQALMLLAPSGLSLTRIVLVGLGKAAALDALALETFGGVAVQQVFATPDTTATVMIGEIPDSPLLPAEMAAHIACGARLRAYRFDKYRTREEPGDKPALRALQVMTTDVAAAYRAFDPLDKVVDAVCLARTLASEPANVLYPESFAAEARKLENLGLSVEILGEGQIRKLGMNALLAVGQGSVRESQLVVLRWFGAADPEAQPLALVGKGVTFDSGGLSIKPSTGMGDMKWDMAGAGVVFGVMQALAACNTRVNVVGVVGMVENMPSGTAQRPGDVITSASGQTIEVLNTDAEGRLVLADALWYVQEYCRPTLVVDLATLTGAIVIALGTHHAGLFANDDTLADRLLSAGESVGERLWRMPLGEYYDRQIKSDTADMKNTGDREAGAITAAQFLQRFAGSVPWAHLDIAGVTWSKQDSATVPKGATAFGVRLLERFITEYYTEHYDEREERGIG</sequence>
<comment type="catalytic activity">
    <reaction evidence="1">
        <text>Release of an N-terminal amino acid, Xaa-|-Yaa-, in which Xaa is preferably Leu, but may be other amino acids including Pro although not Arg or Lys, and Yaa may be Pro. Amino acid amides and methyl esters are also readily hydrolyzed, but rates on arylamides are exceedingly low.</text>
        <dbReference type="EC" id="3.4.11.1"/>
    </reaction>
</comment>
<keyword evidence="4 8" id="KW-0031">Aminopeptidase</keyword>
<gene>
    <name evidence="8" type="ORF">RIEGSTA812A_PEG_859</name>
</gene>
<evidence type="ECO:0000259" key="7">
    <source>
        <dbReference type="PROSITE" id="PS00631"/>
    </source>
</evidence>
<comment type="similarity">
    <text evidence="2">Belongs to the peptidase M17 family.</text>
</comment>